<evidence type="ECO:0000256" key="1">
    <source>
        <dbReference type="ARBA" id="ARBA00022723"/>
    </source>
</evidence>
<evidence type="ECO:0000313" key="7">
    <source>
        <dbReference type="EMBL" id="KAK8862472.1"/>
    </source>
</evidence>
<dbReference type="SMART" id="SM00744">
    <property type="entry name" value="RINGv"/>
    <property type="match status" value="1"/>
</dbReference>
<feature type="transmembrane region" description="Helical" evidence="5">
    <location>
        <begin position="131"/>
        <end position="152"/>
    </location>
</feature>
<dbReference type="InterPro" id="IPR011016">
    <property type="entry name" value="Znf_RING-CH"/>
</dbReference>
<protein>
    <submittedName>
        <fullName evidence="7">Ring finger domain protein</fullName>
    </submittedName>
</protein>
<evidence type="ECO:0000259" key="6">
    <source>
        <dbReference type="PROSITE" id="PS51292"/>
    </source>
</evidence>
<evidence type="ECO:0000256" key="2">
    <source>
        <dbReference type="ARBA" id="ARBA00022771"/>
    </source>
</evidence>
<keyword evidence="3" id="KW-0862">Zinc</keyword>
<evidence type="ECO:0000256" key="3">
    <source>
        <dbReference type="ARBA" id="ARBA00022833"/>
    </source>
</evidence>
<reference evidence="7 8" key="1">
    <citation type="journal article" date="2024" name="IMA Fungus">
        <title>Apiospora arundinis, a panoply of carbohydrate-active enzymes and secondary metabolites.</title>
        <authorList>
            <person name="Sorensen T."/>
            <person name="Petersen C."/>
            <person name="Muurmann A.T."/>
            <person name="Christiansen J.V."/>
            <person name="Brundto M.L."/>
            <person name="Overgaard C.K."/>
            <person name="Boysen A.T."/>
            <person name="Wollenberg R.D."/>
            <person name="Larsen T.O."/>
            <person name="Sorensen J.L."/>
            <person name="Nielsen K.L."/>
            <person name="Sondergaard T.E."/>
        </authorList>
    </citation>
    <scope>NUCLEOTIDE SEQUENCE [LARGE SCALE GENOMIC DNA]</scope>
    <source>
        <strain evidence="7 8">AAU 773</strain>
    </source>
</reference>
<keyword evidence="8" id="KW-1185">Reference proteome</keyword>
<feature type="domain" description="RING-CH-type" evidence="6">
    <location>
        <begin position="31"/>
        <end position="119"/>
    </location>
</feature>
<dbReference type="EMBL" id="JAPCWZ010000005">
    <property type="protein sequence ID" value="KAK8862472.1"/>
    <property type="molecule type" value="Genomic_DNA"/>
</dbReference>
<keyword evidence="5" id="KW-1133">Transmembrane helix</keyword>
<feature type="region of interest" description="Disordered" evidence="4">
    <location>
        <begin position="283"/>
        <end position="305"/>
    </location>
</feature>
<dbReference type="PANTHER" id="PTHR46347">
    <property type="entry name" value="RING/FYVE/PHD ZINC FINGER SUPERFAMILY PROTEIN"/>
    <property type="match status" value="1"/>
</dbReference>
<feature type="region of interest" description="Disordered" evidence="4">
    <location>
        <begin position="1"/>
        <end position="30"/>
    </location>
</feature>
<sequence length="305" mass="34601">MDSYAEAANGPDTSHPGEGTHTPQGDYLDPEQDPNARQCRFCLDYVSPTYERGISQVLGNRPPRKVYYSEEDGYLISPCMCKGGQRYVHEGCLQQWRYNAAGRDNQFQCPTCKYQYQLERMTWAKRLRSPVLAFLLAVLIVAFSIFLLGFVADPIISLWLDPVATVGEGIGFFDSDVEDEFPLGDLDEEGWSVHFVKGMFSLGLLGFVKAFFAMGPWQWWNLRSSGVIGGGARRRGGTGRDRMENINLYLVLIGVVTFFWAVWTGTRKWTQRTLDMASQKVLNVQKDEEDEEQPQAETSESRKDQ</sequence>
<name>A0ABR2IFZ2_9PEZI</name>
<dbReference type="PROSITE" id="PS51292">
    <property type="entry name" value="ZF_RING_CH"/>
    <property type="match status" value="1"/>
</dbReference>
<keyword evidence="1" id="KW-0479">Metal-binding</keyword>
<dbReference type="Gene3D" id="3.30.40.10">
    <property type="entry name" value="Zinc/RING finger domain, C3HC4 (zinc finger)"/>
    <property type="match status" value="1"/>
</dbReference>
<gene>
    <name evidence="7" type="ORF">PGQ11_008707</name>
</gene>
<dbReference type="Proteomes" id="UP001390339">
    <property type="component" value="Unassembled WGS sequence"/>
</dbReference>
<organism evidence="7 8">
    <name type="scientific">Apiospora arundinis</name>
    <dbReference type="NCBI Taxonomy" id="335852"/>
    <lineage>
        <taxon>Eukaryota</taxon>
        <taxon>Fungi</taxon>
        <taxon>Dikarya</taxon>
        <taxon>Ascomycota</taxon>
        <taxon>Pezizomycotina</taxon>
        <taxon>Sordariomycetes</taxon>
        <taxon>Xylariomycetidae</taxon>
        <taxon>Amphisphaeriales</taxon>
        <taxon>Apiosporaceae</taxon>
        <taxon>Apiospora</taxon>
    </lineage>
</organism>
<feature type="transmembrane region" description="Helical" evidence="5">
    <location>
        <begin position="246"/>
        <end position="263"/>
    </location>
</feature>
<dbReference type="SUPFAM" id="SSF57850">
    <property type="entry name" value="RING/U-box"/>
    <property type="match status" value="1"/>
</dbReference>
<evidence type="ECO:0000313" key="8">
    <source>
        <dbReference type="Proteomes" id="UP001390339"/>
    </source>
</evidence>
<dbReference type="Pfam" id="PF12906">
    <property type="entry name" value="RINGv"/>
    <property type="match status" value="1"/>
</dbReference>
<accession>A0ABR2IFZ2</accession>
<keyword evidence="5" id="KW-0812">Transmembrane</keyword>
<dbReference type="PANTHER" id="PTHR46347:SF1">
    <property type="entry name" value="RING_FYVE_PHD ZINC FINGER SUPERFAMILY PROTEIN"/>
    <property type="match status" value="1"/>
</dbReference>
<evidence type="ECO:0000256" key="4">
    <source>
        <dbReference type="SAM" id="MobiDB-lite"/>
    </source>
</evidence>
<dbReference type="CDD" id="cd16495">
    <property type="entry name" value="RING_CH-C4HC3_MARCH"/>
    <property type="match status" value="1"/>
</dbReference>
<evidence type="ECO:0000256" key="5">
    <source>
        <dbReference type="SAM" id="Phobius"/>
    </source>
</evidence>
<comment type="caution">
    <text evidence="7">The sequence shown here is derived from an EMBL/GenBank/DDBJ whole genome shotgun (WGS) entry which is preliminary data.</text>
</comment>
<keyword evidence="2" id="KW-0863">Zinc-finger</keyword>
<feature type="transmembrane region" description="Helical" evidence="5">
    <location>
        <begin position="191"/>
        <end position="212"/>
    </location>
</feature>
<dbReference type="InterPro" id="IPR013083">
    <property type="entry name" value="Znf_RING/FYVE/PHD"/>
</dbReference>
<keyword evidence="5" id="KW-0472">Membrane</keyword>
<proteinExistence type="predicted"/>